<gene>
    <name evidence="5" type="ORF">SHELI_v1c03450</name>
</gene>
<proteinExistence type="predicted"/>
<dbReference type="Proteomes" id="UP000094378">
    <property type="component" value="Chromosome"/>
</dbReference>
<keyword evidence="2" id="KW-0238">DNA-binding</keyword>
<keyword evidence="6" id="KW-1185">Reference proteome</keyword>
<dbReference type="GO" id="GO:0003700">
    <property type="term" value="F:DNA-binding transcription factor activity"/>
    <property type="evidence" value="ECO:0007669"/>
    <property type="project" value="InterPro"/>
</dbReference>
<dbReference type="SMART" id="SM00347">
    <property type="entry name" value="HTH_MARR"/>
    <property type="match status" value="1"/>
</dbReference>
<dbReference type="GO" id="GO:0003677">
    <property type="term" value="F:DNA binding"/>
    <property type="evidence" value="ECO:0007669"/>
    <property type="project" value="UniProtKB-KW"/>
</dbReference>
<feature type="domain" description="HTH marR-type" evidence="4">
    <location>
        <begin position="31"/>
        <end position="126"/>
    </location>
</feature>
<organism evidence="5 6">
    <name type="scientific">Spiroplasma helicoides</name>
    <dbReference type="NCBI Taxonomy" id="216938"/>
    <lineage>
        <taxon>Bacteria</taxon>
        <taxon>Bacillati</taxon>
        <taxon>Mycoplasmatota</taxon>
        <taxon>Mollicutes</taxon>
        <taxon>Entomoplasmatales</taxon>
        <taxon>Spiroplasmataceae</taxon>
        <taxon>Spiroplasma</taxon>
    </lineage>
</organism>
<evidence type="ECO:0000256" key="1">
    <source>
        <dbReference type="ARBA" id="ARBA00023015"/>
    </source>
</evidence>
<evidence type="ECO:0000259" key="4">
    <source>
        <dbReference type="SMART" id="SM00347"/>
    </source>
</evidence>
<dbReference type="SUPFAM" id="SSF46785">
    <property type="entry name" value="Winged helix' DNA-binding domain"/>
    <property type="match status" value="1"/>
</dbReference>
<reference evidence="5 6" key="1">
    <citation type="submission" date="2016-08" db="EMBL/GenBank/DDBJ databases">
        <title>Complete genome sequence of Spiroplasma helicoides TABS-2 (DSM 22551).</title>
        <authorList>
            <person name="Shen W.-Y."/>
            <person name="Lo W.-S."/>
            <person name="Lai Y.-C."/>
            <person name="Kuo C.-H."/>
        </authorList>
    </citation>
    <scope>NUCLEOTIDE SEQUENCE [LARGE SCALE GENOMIC DNA]</scope>
    <source>
        <strain evidence="5 6">TABS-2</strain>
    </source>
</reference>
<dbReference type="EMBL" id="CP017015">
    <property type="protein sequence ID" value="AOG60300.1"/>
    <property type="molecule type" value="Genomic_DNA"/>
</dbReference>
<dbReference type="InterPro" id="IPR036388">
    <property type="entry name" value="WH-like_DNA-bd_sf"/>
</dbReference>
<dbReference type="InterPro" id="IPR000835">
    <property type="entry name" value="HTH_MarR-typ"/>
</dbReference>
<dbReference type="STRING" id="216938.SHELI_v1c03450"/>
<evidence type="ECO:0000313" key="6">
    <source>
        <dbReference type="Proteomes" id="UP000094378"/>
    </source>
</evidence>
<dbReference type="PANTHER" id="PTHR42756:SF1">
    <property type="entry name" value="TRANSCRIPTIONAL REPRESSOR OF EMRAB OPERON"/>
    <property type="match status" value="1"/>
</dbReference>
<dbReference type="RefSeq" id="WP_069116123.1">
    <property type="nucleotide sequence ID" value="NZ_CP017015.1"/>
</dbReference>
<keyword evidence="1" id="KW-0805">Transcription regulation</keyword>
<evidence type="ECO:0000313" key="5">
    <source>
        <dbReference type="EMBL" id="AOG60300.1"/>
    </source>
</evidence>
<accession>A0A1B3SK45</accession>
<dbReference type="AlphaFoldDB" id="A0A1B3SK45"/>
<name>A0A1B3SK45_9MOLU</name>
<sequence>MKRAFNFENLANLVKGYVIIENLTKELRAKMENEYKDIYSNAFIHLMFIKHVDGISQMELCEFTGTNKSTMVRNVKELLDNEYVIKQTSPRANENELYLTEKGKQVVEEIEKWVFDKEKELDPESKNKEYISQLLIKILNDYIVK</sequence>
<dbReference type="InterPro" id="IPR036390">
    <property type="entry name" value="WH_DNA-bd_sf"/>
</dbReference>
<keyword evidence="3" id="KW-0804">Transcription</keyword>
<dbReference type="Gene3D" id="1.10.10.10">
    <property type="entry name" value="Winged helix-like DNA-binding domain superfamily/Winged helix DNA-binding domain"/>
    <property type="match status" value="1"/>
</dbReference>
<protein>
    <recommendedName>
        <fullName evidence="4">HTH marR-type domain-containing protein</fullName>
    </recommendedName>
</protein>
<evidence type="ECO:0000256" key="3">
    <source>
        <dbReference type="ARBA" id="ARBA00023163"/>
    </source>
</evidence>
<dbReference type="KEGG" id="shj:SHELI_v1c03450"/>
<evidence type="ECO:0000256" key="2">
    <source>
        <dbReference type="ARBA" id="ARBA00023125"/>
    </source>
</evidence>
<dbReference type="OrthoDB" id="389216at2"/>
<dbReference type="Pfam" id="PF12802">
    <property type="entry name" value="MarR_2"/>
    <property type="match status" value="1"/>
</dbReference>
<dbReference type="PANTHER" id="PTHR42756">
    <property type="entry name" value="TRANSCRIPTIONAL REGULATOR, MARR"/>
    <property type="match status" value="1"/>
</dbReference>